<dbReference type="EMBL" id="JAWWNJ010000010">
    <property type="protein sequence ID" value="KAK7047052.1"/>
    <property type="molecule type" value="Genomic_DNA"/>
</dbReference>
<name>A0AAW0D802_9AGAR</name>
<sequence>MSMLCWSMRVCALIFVCLPSSTSVLEREYSIVPPTTRLPEDYSPLAAVVSLAPRSQHSDFVHESYGDGCAVVSFLRKTSCSFDLLPHLVMRLISRFAAAWRFDGEVRGGDDFGCLCLTGMRRRRRGRGRVETKAGVENASELTTRGRIQYNAH</sequence>
<comment type="caution">
    <text evidence="2">The sequence shown here is derived from an EMBL/GenBank/DDBJ whole genome shotgun (WGS) entry which is preliminary data.</text>
</comment>
<evidence type="ECO:0000313" key="3">
    <source>
        <dbReference type="Proteomes" id="UP001362999"/>
    </source>
</evidence>
<feature type="non-terminal residue" evidence="2">
    <location>
        <position position="153"/>
    </location>
</feature>
<protein>
    <recommendedName>
        <fullName evidence="4">Secreted protein</fullName>
    </recommendedName>
</protein>
<gene>
    <name evidence="2" type="ORF">R3P38DRAFT_2878002</name>
</gene>
<reference evidence="2 3" key="1">
    <citation type="journal article" date="2024" name="J Genomics">
        <title>Draft genome sequencing and assembly of Favolaschia claudopus CIRM-BRFM 2984 isolated from oak limbs.</title>
        <authorList>
            <person name="Navarro D."/>
            <person name="Drula E."/>
            <person name="Chaduli D."/>
            <person name="Cazenave R."/>
            <person name="Ahrendt S."/>
            <person name="Wang J."/>
            <person name="Lipzen A."/>
            <person name="Daum C."/>
            <person name="Barry K."/>
            <person name="Grigoriev I.V."/>
            <person name="Favel A."/>
            <person name="Rosso M.N."/>
            <person name="Martin F."/>
        </authorList>
    </citation>
    <scope>NUCLEOTIDE SEQUENCE [LARGE SCALE GENOMIC DNA]</scope>
    <source>
        <strain evidence="2 3">CIRM-BRFM 2984</strain>
    </source>
</reference>
<dbReference type="AlphaFoldDB" id="A0AAW0D802"/>
<keyword evidence="3" id="KW-1185">Reference proteome</keyword>
<proteinExistence type="predicted"/>
<feature type="chain" id="PRO_5043541678" description="Secreted protein" evidence="1">
    <location>
        <begin position="24"/>
        <end position="153"/>
    </location>
</feature>
<evidence type="ECO:0000256" key="1">
    <source>
        <dbReference type="SAM" id="SignalP"/>
    </source>
</evidence>
<organism evidence="2 3">
    <name type="scientific">Favolaschia claudopus</name>
    <dbReference type="NCBI Taxonomy" id="2862362"/>
    <lineage>
        <taxon>Eukaryota</taxon>
        <taxon>Fungi</taxon>
        <taxon>Dikarya</taxon>
        <taxon>Basidiomycota</taxon>
        <taxon>Agaricomycotina</taxon>
        <taxon>Agaricomycetes</taxon>
        <taxon>Agaricomycetidae</taxon>
        <taxon>Agaricales</taxon>
        <taxon>Marasmiineae</taxon>
        <taxon>Mycenaceae</taxon>
        <taxon>Favolaschia</taxon>
    </lineage>
</organism>
<evidence type="ECO:0000313" key="2">
    <source>
        <dbReference type="EMBL" id="KAK7047052.1"/>
    </source>
</evidence>
<keyword evidence="1" id="KW-0732">Signal</keyword>
<dbReference type="Proteomes" id="UP001362999">
    <property type="component" value="Unassembled WGS sequence"/>
</dbReference>
<accession>A0AAW0D802</accession>
<evidence type="ECO:0008006" key="4">
    <source>
        <dbReference type="Google" id="ProtNLM"/>
    </source>
</evidence>
<feature type="signal peptide" evidence="1">
    <location>
        <begin position="1"/>
        <end position="23"/>
    </location>
</feature>